<organism evidence="1 2">
    <name type="scientific">Arsenophonus nasoniae</name>
    <name type="common">son-killer infecting Nasonia vitripennis</name>
    <dbReference type="NCBI Taxonomy" id="638"/>
    <lineage>
        <taxon>Bacteria</taxon>
        <taxon>Pseudomonadati</taxon>
        <taxon>Pseudomonadota</taxon>
        <taxon>Gammaproteobacteria</taxon>
        <taxon>Enterobacterales</taxon>
        <taxon>Morganellaceae</taxon>
        <taxon>Arsenophonus</taxon>
    </lineage>
</organism>
<dbReference type="Proteomes" id="UP000295134">
    <property type="component" value="Chromosome"/>
</dbReference>
<dbReference type="KEGG" id="ans:ArsFIN_00330"/>
<protein>
    <submittedName>
        <fullName evidence="1">Uncharacterized protein</fullName>
    </submittedName>
</protein>
<reference evidence="1 2" key="1">
    <citation type="submission" date="2019-03" db="EMBL/GenBank/DDBJ databases">
        <title>Long-read sequencing reveals hyperdense prophage content in a complex bacterial symbiont genome.</title>
        <authorList>
            <person name="Frost C.L."/>
            <person name="Siozios S."/>
            <person name="Nadal-Jimenez P."/>
            <person name="Brockhurst M.A."/>
            <person name="King K.C."/>
            <person name="Darby A.C."/>
            <person name="Hurst G.D.D."/>
        </authorList>
    </citation>
    <scope>NUCLEOTIDE SEQUENCE [LARGE SCALE GENOMIC DNA]</scope>
    <source>
        <strain evidence="1 2">FIN</strain>
    </source>
</reference>
<gene>
    <name evidence="1" type="ORF">ArsFIN_00330</name>
</gene>
<accession>A0A4P7KNQ1</accession>
<dbReference type="EMBL" id="CP038613">
    <property type="protein sequence ID" value="QBY41515.1"/>
    <property type="molecule type" value="Genomic_DNA"/>
</dbReference>
<name>A0A4P7KNQ1_9GAMM</name>
<proteinExistence type="predicted"/>
<sequence>MLAKNLIATGKYFYSIKLAIPNKAQNMAYCYLFAIYLVKPNKITINLDSTALLTKAESIFRH</sequence>
<evidence type="ECO:0000313" key="1">
    <source>
        <dbReference type="EMBL" id="QBY41515.1"/>
    </source>
</evidence>
<evidence type="ECO:0000313" key="2">
    <source>
        <dbReference type="Proteomes" id="UP000295134"/>
    </source>
</evidence>
<dbReference type="AlphaFoldDB" id="A0A4P7KNQ1"/>